<dbReference type="GO" id="GO:0005886">
    <property type="term" value="C:plasma membrane"/>
    <property type="evidence" value="ECO:0007669"/>
    <property type="project" value="UniProtKB-SubCell"/>
</dbReference>
<dbReference type="Gene3D" id="1.10.3720.10">
    <property type="entry name" value="MetI-like"/>
    <property type="match status" value="1"/>
</dbReference>
<dbReference type="InterPro" id="IPR025966">
    <property type="entry name" value="OppC_N"/>
</dbReference>
<evidence type="ECO:0000313" key="9">
    <source>
        <dbReference type="EMBL" id="RUQ74533.1"/>
    </source>
</evidence>
<comment type="caution">
    <text evidence="9">The sequence shown here is derived from an EMBL/GenBank/DDBJ whole genome shotgun (WGS) entry which is preliminary data.</text>
</comment>
<organism evidence="9 10">
    <name type="scientific">Azospirillum doebereinerae</name>
    <dbReference type="NCBI Taxonomy" id="92933"/>
    <lineage>
        <taxon>Bacteria</taxon>
        <taxon>Pseudomonadati</taxon>
        <taxon>Pseudomonadota</taxon>
        <taxon>Alphaproteobacteria</taxon>
        <taxon>Rhodospirillales</taxon>
        <taxon>Azospirillaceae</taxon>
        <taxon>Azospirillum</taxon>
    </lineage>
</organism>
<feature type="transmembrane region" description="Helical" evidence="7">
    <location>
        <begin position="151"/>
        <end position="172"/>
    </location>
</feature>
<evidence type="ECO:0000256" key="5">
    <source>
        <dbReference type="ARBA" id="ARBA00022989"/>
    </source>
</evidence>
<keyword evidence="10" id="KW-1185">Reference proteome</keyword>
<evidence type="ECO:0000256" key="6">
    <source>
        <dbReference type="ARBA" id="ARBA00023136"/>
    </source>
</evidence>
<proteinExistence type="inferred from homology"/>
<keyword evidence="5 7" id="KW-1133">Transmembrane helix</keyword>
<dbReference type="InterPro" id="IPR035906">
    <property type="entry name" value="MetI-like_sf"/>
</dbReference>
<dbReference type="RefSeq" id="WP_126995669.1">
    <property type="nucleotide sequence ID" value="NZ_CP173191.1"/>
</dbReference>
<sequence length="293" mass="30561">MSATVTASAPPRRSSLMRYFRHPGFLIGTILLTAMLAIAVAAPWIAPWSPLDTDLGNTLAPPSAQHLLGTDQFGRDVLSRLIWGTRTSLQVAVAVMVLSLSLGMVVGAVAGFFGGWVERVTVSVIDILLAFPGFLLALALVAVRGSSLESVIVAVALAYTPRVAAVMRAVVLTIKPRPYVEASRAIGMGNLRLLFLHVVPNSLPPVIVVATIGAATAILAEAGLSFLGLGVQPPAPTWGNVIADGQSFLASNPVISLSAGLCIAVMVVALNLLGDGLRDTLDPQMRRSSGKML</sequence>
<protein>
    <submittedName>
        <fullName evidence="9">ABC transporter permease</fullName>
    </submittedName>
</protein>
<feature type="transmembrane region" description="Helical" evidence="7">
    <location>
        <begin position="124"/>
        <end position="145"/>
    </location>
</feature>
<comment type="similarity">
    <text evidence="7">Belongs to the binding-protein-dependent transport system permease family.</text>
</comment>
<dbReference type="PANTHER" id="PTHR43386">
    <property type="entry name" value="OLIGOPEPTIDE TRANSPORT SYSTEM PERMEASE PROTEIN APPC"/>
    <property type="match status" value="1"/>
</dbReference>
<name>A0A3S1CIQ8_9PROT</name>
<evidence type="ECO:0000256" key="7">
    <source>
        <dbReference type="RuleBase" id="RU363032"/>
    </source>
</evidence>
<feature type="transmembrane region" description="Helical" evidence="7">
    <location>
        <begin position="254"/>
        <end position="277"/>
    </location>
</feature>
<comment type="subcellular location">
    <subcellularLocation>
        <location evidence="1 7">Cell membrane</location>
        <topology evidence="1 7">Multi-pass membrane protein</topology>
    </subcellularLocation>
</comment>
<dbReference type="OrthoDB" id="9766870at2"/>
<feature type="transmembrane region" description="Helical" evidence="7">
    <location>
        <begin position="25"/>
        <end position="46"/>
    </location>
</feature>
<feature type="domain" description="ABC transmembrane type-1" evidence="8">
    <location>
        <begin position="85"/>
        <end position="274"/>
    </location>
</feature>
<dbReference type="PANTHER" id="PTHR43386:SF25">
    <property type="entry name" value="PEPTIDE ABC TRANSPORTER PERMEASE PROTEIN"/>
    <property type="match status" value="1"/>
</dbReference>
<dbReference type="CDD" id="cd06261">
    <property type="entry name" value="TM_PBP2"/>
    <property type="match status" value="1"/>
</dbReference>
<keyword evidence="6 7" id="KW-0472">Membrane</keyword>
<evidence type="ECO:0000259" key="8">
    <source>
        <dbReference type="PROSITE" id="PS50928"/>
    </source>
</evidence>
<evidence type="ECO:0000313" key="10">
    <source>
        <dbReference type="Proteomes" id="UP000280346"/>
    </source>
</evidence>
<evidence type="ECO:0000256" key="3">
    <source>
        <dbReference type="ARBA" id="ARBA00022475"/>
    </source>
</evidence>
<dbReference type="SUPFAM" id="SSF161098">
    <property type="entry name" value="MetI-like"/>
    <property type="match status" value="1"/>
</dbReference>
<evidence type="ECO:0000256" key="4">
    <source>
        <dbReference type="ARBA" id="ARBA00022692"/>
    </source>
</evidence>
<dbReference type="Proteomes" id="UP000280346">
    <property type="component" value="Unassembled WGS sequence"/>
</dbReference>
<dbReference type="AlphaFoldDB" id="A0A3S1CIQ8"/>
<keyword evidence="3" id="KW-1003">Cell membrane</keyword>
<keyword evidence="4 7" id="KW-0812">Transmembrane</keyword>
<keyword evidence="2 7" id="KW-0813">Transport</keyword>
<dbReference type="Pfam" id="PF00528">
    <property type="entry name" value="BPD_transp_1"/>
    <property type="match status" value="1"/>
</dbReference>
<feature type="transmembrane region" description="Helical" evidence="7">
    <location>
        <begin position="193"/>
        <end position="220"/>
    </location>
</feature>
<dbReference type="InterPro" id="IPR000515">
    <property type="entry name" value="MetI-like"/>
</dbReference>
<feature type="transmembrane region" description="Helical" evidence="7">
    <location>
        <begin position="91"/>
        <end position="117"/>
    </location>
</feature>
<dbReference type="InterPro" id="IPR050366">
    <property type="entry name" value="BP-dependent_transpt_permease"/>
</dbReference>
<accession>A0A3S1CIQ8</accession>
<dbReference type="EMBL" id="RZIJ01000003">
    <property type="protein sequence ID" value="RUQ74533.1"/>
    <property type="molecule type" value="Genomic_DNA"/>
</dbReference>
<dbReference type="PROSITE" id="PS50928">
    <property type="entry name" value="ABC_TM1"/>
    <property type="match status" value="1"/>
</dbReference>
<gene>
    <name evidence="9" type="ORF">EJ913_05680</name>
</gene>
<reference evidence="9 10" key="1">
    <citation type="submission" date="2018-12" db="EMBL/GenBank/DDBJ databases">
        <authorList>
            <person name="Yang Y."/>
        </authorList>
    </citation>
    <scope>NUCLEOTIDE SEQUENCE [LARGE SCALE GENOMIC DNA]</scope>
    <source>
        <strain evidence="9 10">GSF71</strain>
    </source>
</reference>
<evidence type="ECO:0000256" key="1">
    <source>
        <dbReference type="ARBA" id="ARBA00004651"/>
    </source>
</evidence>
<dbReference type="GO" id="GO:0055085">
    <property type="term" value="P:transmembrane transport"/>
    <property type="evidence" value="ECO:0007669"/>
    <property type="project" value="InterPro"/>
</dbReference>
<evidence type="ECO:0000256" key="2">
    <source>
        <dbReference type="ARBA" id="ARBA00022448"/>
    </source>
</evidence>
<dbReference type="Pfam" id="PF12911">
    <property type="entry name" value="OppC_N"/>
    <property type="match status" value="1"/>
</dbReference>